<protein>
    <submittedName>
        <fullName evidence="1">Uncharacterized protein</fullName>
    </submittedName>
</protein>
<accession>A0A3G5A2C3</accession>
<feature type="non-terminal residue" evidence="1">
    <location>
        <position position="1"/>
    </location>
</feature>
<sequence>SITKLCITTSIRTLNNLPNGLEELEIIDVNDDVTNLPSSITKIIINCQYDIISKFKIIPYGCIVMNGLQQIILSS</sequence>
<gene>
    <name evidence="1" type="ORF">Gaeavirus35_1</name>
</gene>
<proteinExistence type="predicted"/>
<dbReference type="EMBL" id="MK072233">
    <property type="protein sequence ID" value="AYV80341.1"/>
    <property type="molecule type" value="Genomic_DNA"/>
</dbReference>
<name>A0A3G5A2C3_9VIRU</name>
<organism evidence="1">
    <name type="scientific">Gaeavirus sp</name>
    <dbReference type="NCBI Taxonomy" id="2487767"/>
    <lineage>
        <taxon>Viruses</taxon>
        <taxon>Varidnaviria</taxon>
        <taxon>Bamfordvirae</taxon>
        <taxon>Nucleocytoviricota</taxon>
        <taxon>Megaviricetes</taxon>
        <taxon>Imitervirales</taxon>
        <taxon>Mimiviridae</taxon>
        <taxon>Klosneuvirinae</taxon>
    </lineage>
</organism>
<evidence type="ECO:0000313" key="1">
    <source>
        <dbReference type="EMBL" id="AYV80341.1"/>
    </source>
</evidence>
<reference evidence="1" key="1">
    <citation type="submission" date="2018-10" db="EMBL/GenBank/DDBJ databases">
        <title>Hidden diversity of soil giant viruses.</title>
        <authorList>
            <person name="Schulz F."/>
            <person name="Alteio L."/>
            <person name="Goudeau D."/>
            <person name="Ryan E.M."/>
            <person name="Malmstrom R.R."/>
            <person name="Blanchard J."/>
            <person name="Woyke T."/>
        </authorList>
    </citation>
    <scope>NUCLEOTIDE SEQUENCE</scope>
    <source>
        <strain evidence="1">GAV1</strain>
    </source>
</reference>